<organism evidence="2 3">
    <name type="scientific">Nepenthes gracilis</name>
    <name type="common">Slender pitcher plant</name>
    <dbReference type="NCBI Taxonomy" id="150966"/>
    <lineage>
        <taxon>Eukaryota</taxon>
        <taxon>Viridiplantae</taxon>
        <taxon>Streptophyta</taxon>
        <taxon>Embryophyta</taxon>
        <taxon>Tracheophyta</taxon>
        <taxon>Spermatophyta</taxon>
        <taxon>Magnoliopsida</taxon>
        <taxon>eudicotyledons</taxon>
        <taxon>Gunneridae</taxon>
        <taxon>Pentapetalae</taxon>
        <taxon>Caryophyllales</taxon>
        <taxon>Nepenthaceae</taxon>
        <taxon>Nepenthes</taxon>
    </lineage>
</organism>
<dbReference type="AlphaFoldDB" id="A0AAD3SYS2"/>
<feature type="region of interest" description="Disordered" evidence="1">
    <location>
        <begin position="37"/>
        <end position="78"/>
    </location>
</feature>
<evidence type="ECO:0000313" key="3">
    <source>
        <dbReference type="Proteomes" id="UP001279734"/>
    </source>
</evidence>
<dbReference type="EMBL" id="BSYO01000021">
    <property type="protein sequence ID" value="GMH19675.1"/>
    <property type="molecule type" value="Genomic_DNA"/>
</dbReference>
<name>A0AAD3SYS2_NEPGR</name>
<comment type="caution">
    <text evidence="2">The sequence shown here is derived from an EMBL/GenBank/DDBJ whole genome shotgun (WGS) entry which is preliminary data.</text>
</comment>
<gene>
    <name evidence="2" type="ORF">Nepgr_021516</name>
</gene>
<reference evidence="2" key="1">
    <citation type="submission" date="2023-05" db="EMBL/GenBank/DDBJ databases">
        <title>Nepenthes gracilis genome sequencing.</title>
        <authorList>
            <person name="Fukushima K."/>
        </authorList>
    </citation>
    <scope>NUCLEOTIDE SEQUENCE</scope>
    <source>
        <strain evidence="2">SING2019-196</strain>
    </source>
</reference>
<dbReference type="Proteomes" id="UP001279734">
    <property type="component" value="Unassembled WGS sequence"/>
</dbReference>
<accession>A0AAD3SYS2</accession>
<dbReference type="PANTHER" id="PTHR33621:SF2">
    <property type="entry name" value="RIBOSOMAL L1 DOMAIN-CONTAINING PROTEIN"/>
    <property type="match status" value="1"/>
</dbReference>
<protein>
    <submittedName>
        <fullName evidence="2">Uncharacterized protein</fullName>
    </submittedName>
</protein>
<evidence type="ECO:0000256" key="1">
    <source>
        <dbReference type="SAM" id="MobiDB-lite"/>
    </source>
</evidence>
<feature type="compositionally biased region" description="Low complexity" evidence="1">
    <location>
        <begin position="48"/>
        <end position="71"/>
    </location>
</feature>
<proteinExistence type="predicted"/>
<evidence type="ECO:0000313" key="2">
    <source>
        <dbReference type="EMBL" id="GMH19675.1"/>
    </source>
</evidence>
<keyword evidence="3" id="KW-1185">Reference proteome</keyword>
<sequence>MEDPIGVKPATVKIRVSIQKSGDFILIPLRILPTDSLLPGDRMRDQQSPSPTHPLSPSLRILSPSPSQSPSTGEVVSVKEEQRRKSFWSNLNQLRLSDLKRKDLQTVCKKNKIPASVTNVAMADAVQSIEIVEGLEEFLKQSSLENALKSPENQVVTYPRVSQRHCMNSTSSKEMTPYNQHARHVYEITREEQPTNAIADLQLLQEVADSEVNVDVFEEALHELNFFQGNDSV</sequence>
<dbReference type="PANTHER" id="PTHR33621">
    <property type="entry name" value="ASPARTIC/GLUTAMIC ACID-RICH PROTEIN"/>
    <property type="match status" value="1"/>
</dbReference>